<accession>A0A0G4LBJ8</accession>
<name>A0A0G4LBJ8_VERLO</name>
<dbReference type="AlphaFoldDB" id="A0A0G4LBJ8"/>
<sequence length="986" mass="110865">MDYLATPKISRLSRVIVPYLPGFSLDDDEFSSYPCRAGCRHKQTLDITLPARKLASLAQEWLFFGLIDGLLGCSVERSRFISSDGQSIDATAFQAIMTQVTLELRSADSQGRIKTIQHRLRTAVAASKRLERVVTDDEPSIAVFLSIRILTDFLSGFIDTGLLAGDFYSLTTTPLASTRAPHVTVLEDASVKLDELTPVQRLLFNRLKGNGWCHSQIITVFCRTEHLMVYYLSFLDRDEGPDINHGSCTYLLCKAYNTSASTKSARHVVDGCQCALISLPEKELVRIIETADEEAFLELEACSTFSDAQYTAMSHVWIDGMGNPEKNALPTCRLTRIAKSLSSHDQPGEKSIQTLKRSPLFWMDTLCIPVSPQYANIRQKAISKMALIYTAAAQVLVVDRDLENMSISERSTAELTAWTATSKWNTRCWTLQEGVLARNCLFQFKDTVLPITVEDRFEQDMKMFAHDKPFWYGPVIGVYWFGERLGWTTIAAGNRWIDGPPINHATVANGGLFYGTEPAENITKDLIYRALRLATGSVSAQRRPLERFRHNAAPPSPEVKYLRLLDIWNLLGRRHTTKAEDLPDIIANLTDVRASRLRDFDESVDRIKVILNCMDTFPAEIMYKDYPRPRAGKNSADRWIPSSPGPEQVFGDARVSPKPDGLLVHSGTWPTSRVLKSGILLTEPGAMLLSTFRIRMTREKIKFEVTLNCLLPKQDEFLRNEGQQACLMLDIHVPKVQGKLGQITDEALVRGARLLLLLSSELGKKHGTVRARFDCPLRGVARVCKEEQTAPTVVVQPPLIASRELPPVCDTFIEQSLDERVLKACTNGGKDVNISRYPEKRPIMRQLKFGSTNLTVLVGLIMILKAKYSCGLQRPVLLRLADVIGMSGSFVLVHVMRFISYLEEVDMLNRRKAMFEEGLMRGQLIGSWWVKLSLILLPNVMLALALVTSIFLGTLVFDWDKGFMREWTYYSYISPGPGDYVGRCHR</sequence>
<feature type="transmembrane region" description="Helical" evidence="1">
    <location>
        <begin position="847"/>
        <end position="864"/>
    </location>
</feature>
<proteinExistence type="predicted"/>
<keyword evidence="1" id="KW-0472">Membrane</keyword>
<dbReference type="Pfam" id="PF06985">
    <property type="entry name" value="HET"/>
    <property type="match status" value="1"/>
</dbReference>
<gene>
    <name evidence="3" type="ORF">BN1723_011877</name>
</gene>
<feature type="transmembrane region" description="Helical" evidence="1">
    <location>
        <begin position="876"/>
        <end position="899"/>
    </location>
</feature>
<dbReference type="InterPro" id="IPR010730">
    <property type="entry name" value="HET"/>
</dbReference>
<dbReference type="PANTHER" id="PTHR39596:SF2">
    <property type="entry name" value="HET DOMAIN PROTEIN (AFU_ORTHOLOGUE AFUA_1G17550)-RELATED"/>
    <property type="match status" value="1"/>
</dbReference>
<evidence type="ECO:0000256" key="1">
    <source>
        <dbReference type="SAM" id="Phobius"/>
    </source>
</evidence>
<keyword evidence="1" id="KW-1133">Transmembrane helix</keyword>
<reference evidence="4" key="1">
    <citation type="submission" date="2015-05" db="EMBL/GenBank/DDBJ databases">
        <authorList>
            <person name="Fogelqvist Johan"/>
        </authorList>
    </citation>
    <scope>NUCLEOTIDE SEQUENCE [LARGE SCALE GENOMIC DNA]</scope>
</reference>
<dbReference type="PANTHER" id="PTHR39596">
    <property type="match status" value="1"/>
</dbReference>
<organism evidence="3 4">
    <name type="scientific">Verticillium longisporum</name>
    <name type="common">Verticillium dahliae var. longisporum</name>
    <dbReference type="NCBI Taxonomy" id="100787"/>
    <lineage>
        <taxon>Eukaryota</taxon>
        <taxon>Fungi</taxon>
        <taxon>Dikarya</taxon>
        <taxon>Ascomycota</taxon>
        <taxon>Pezizomycotina</taxon>
        <taxon>Sordariomycetes</taxon>
        <taxon>Hypocreomycetidae</taxon>
        <taxon>Glomerellales</taxon>
        <taxon>Plectosphaerellaceae</taxon>
        <taxon>Verticillium</taxon>
    </lineage>
</organism>
<dbReference type="EMBL" id="CVQI01010002">
    <property type="protein sequence ID" value="CRK19453.1"/>
    <property type="molecule type" value="Genomic_DNA"/>
</dbReference>
<protein>
    <recommendedName>
        <fullName evidence="2">Heterokaryon incompatibility domain-containing protein</fullName>
    </recommendedName>
</protein>
<feature type="transmembrane region" description="Helical" evidence="1">
    <location>
        <begin position="928"/>
        <end position="957"/>
    </location>
</feature>
<dbReference type="Proteomes" id="UP000045706">
    <property type="component" value="Unassembled WGS sequence"/>
</dbReference>
<keyword evidence="1" id="KW-0812">Transmembrane</keyword>
<evidence type="ECO:0000313" key="3">
    <source>
        <dbReference type="EMBL" id="CRK19453.1"/>
    </source>
</evidence>
<feature type="domain" description="Heterokaryon incompatibility" evidence="2">
    <location>
        <begin position="310"/>
        <end position="399"/>
    </location>
</feature>
<evidence type="ECO:0000313" key="4">
    <source>
        <dbReference type="Proteomes" id="UP000045706"/>
    </source>
</evidence>
<evidence type="ECO:0000259" key="2">
    <source>
        <dbReference type="Pfam" id="PF06985"/>
    </source>
</evidence>